<name>A0A9D1IR30_9FIRM</name>
<protein>
    <submittedName>
        <fullName evidence="3">Type II toxin-antitoxin system RelE/ParE family toxin</fullName>
    </submittedName>
</protein>
<accession>A0A9D1IR30</accession>
<comment type="similarity">
    <text evidence="1">Belongs to the RelE toxin family.</text>
</comment>
<dbReference type="Gene3D" id="3.30.2310.20">
    <property type="entry name" value="RelE-like"/>
    <property type="match status" value="1"/>
</dbReference>
<dbReference type="InterPro" id="IPR051803">
    <property type="entry name" value="TA_system_RelE-like_toxin"/>
</dbReference>
<comment type="caution">
    <text evidence="3">The sequence shown here is derived from an EMBL/GenBank/DDBJ whole genome shotgun (WGS) entry which is preliminary data.</text>
</comment>
<reference evidence="3" key="1">
    <citation type="submission" date="2020-10" db="EMBL/GenBank/DDBJ databases">
        <authorList>
            <person name="Gilroy R."/>
        </authorList>
    </citation>
    <scope>NUCLEOTIDE SEQUENCE</scope>
    <source>
        <strain evidence="3">4509</strain>
    </source>
</reference>
<evidence type="ECO:0000256" key="1">
    <source>
        <dbReference type="ARBA" id="ARBA00006226"/>
    </source>
</evidence>
<sequence>MEGVNYQIVVTQPARQDLQSALSYLTQELKNPQAARDLLDAVEQEVGSLSGMPERFPLVRDEALRREGIRFFPIKHYLLFYTVRRETNTVVIQRFLYGRRNWADLLRPEED</sequence>
<evidence type="ECO:0000256" key="2">
    <source>
        <dbReference type="ARBA" id="ARBA00022649"/>
    </source>
</evidence>
<dbReference type="InterPro" id="IPR035093">
    <property type="entry name" value="RelE/ParE_toxin_dom_sf"/>
</dbReference>
<evidence type="ECO:0000313" key="4">
    <source>
        <dbReference type="Proteomes" id="UP000824082"/>
    </source>
</evidence>
<dbReference type="AlphaFoldDB" id="A0A9D1IR30"/>
<reference evidence="3" key="2">
    <citation type="journal article" date="2021" name="PeerJ">
        <title>Extensive microbial diversity within the chicken gut microbiome revealed by metagenomics and culture.</title>
        <authorList>
            <person name="Gilroy R."/>
            <person name="Ravi A."/>
            <person name="Getino M."/>
            <person name="Pursley I."/>
            <person name="Horton D.L."/>
            <person name="Alikhan N.F."/>
            <person name="Baker D."/>
            <person name="Gharbi K."/>
            <person name="Hall N."/>
            <person name="Watson M."/>
            <person name="Adriaenssens E.M."/>
            <person name="Foster-Nyarko E."/>
            <person name="Jarju S."/>
            <person name="Secka A."/>
            <person name="Antonio M."/>
            <person name="Oren A."/>
            <person name="Chaudhuri R.R."/>
            <person name="La Ragione R."/>
            <person name="Hildebrand F."/>
            <person name="Pallen M.J."/>
        </authorList>
    </citation>
    <scope>NUCLEOTIDE SEQUENCE</scope>
    <source>
        <strain evidence="3">4509</strain>
    </source>
</reference>
<gene>
    <name evidence="3" type="ORF">IAD19_04190</name>
</gene>
<keyword evidence="2" id="KW-1277">Toxin-antitoxin system</keyword>
<dbReference type="InterPro" id="IPR007712">
    <property type="entry name" value="RelE/ParE_toxin"/>
</dbReference>
<proteinExistence type="inferred from homology"/>
<dbReference type="Proteomes" id="UP000824082">
    <property type="component" value="Unassembled WGS sequence"/>
</dbReference>
<dbReference type="PANTHER" id="PTHR33755:SF6">
    <property type="entry name" value="PLASMID STABILIZATION SYSTEM PROTEIN"/>
    <property type="match status" value="1"/>
</dbReference>
<organism evidence="3 4">
    <name type="scientific">Candidatus Egerieicola faecale</name>
    <dbReference type="NCBI Taxonomy" id="2840774"/>
    <lineage>
        <taxon>Bacteria</taxon>
        <taxon>Bacillati</taxon>
        <taxon>Bacillota</taxon>
        <taxon>Clostridia</taxon>
        <taxon>Eubacteriales</taxon>
        <taxon>Oscillospiraceae</taxon>
        <taxon>Oscillospiraceae incertae sedis</taxon>
        <taxon>Candidatus Egerieicola</taxon>
    </lineage>
</organism>
<dbReference type="EMBL" id="DVMX01000082">
    <property type="protein sequence ID" value="HIU41733.1"/>
    <property type="molecule type" value="Genomic_DNA"/>
</dbReference>
<dbReference type="PANTHER" id="PTHR33755">
    <property type="entry name" value="TOXIN PARE1-RELATED"/>
    <property type="match status" value="1"/>
</dbReference>
<dbReference type="Pfam" id="PF05016">
    <property type="entry name" value="ParE_toxin"/>
    <property type="match status" value="1"/>
</dbReference>
<evidence type="ECO:0000313" key="3">
    <source>
        <dbReference type="EMBL" id="HIU41733.1"/>
    </source>
</evidence>